<dbReference type="STRING" id="1192759.GCA_000277525_00722"/>
<evidence type="ECO:0000313" key="2">
    <source>
        <dbReference type="EMBL" id="GBH29609.1"/>
    </source>
</evidence>
<dbReference type="EMBL" id="BBQY01000001">
    <property type="protein sequence ID" value="GBH29609.1"/>
    <property type="molecule type" value="Genomic_DNA"/>
</dbReference>
<name>A0A401IZ12_SPHXE</name>
<dbReference type="SUPFAM" id="SSF50346">
    <property type="entry name" value="PRC-barrel domain"/>
    <property type="match status" value="1"/>
</dbReference>
<evidence type="ECO:0000313" key="3">
    <source>
        <dbReference type="Proteomes" id="UP000290975"/>
    </source>
</evidence>
<dbReference type="Pfam" id="PF05239">
    <property type="entry name" value="PRC"/>
    <property type="match status" value="1"/>
</dbReference>
<dbReference type="Proteomes" id="UP000290975">
    <property type="component" value="Unassembled WGS sequence"/>
</dbReference>
<accession>A0A401IZ12</accession>
<organism evidence="2 3">
    <name type="scientific">Sphingobium xenophagum</name>
    <dbReference type="NCBI Taxonomy" id="121428"/>
    <lineage>
        <taxon>Bacteria</taxon>
        <taxon>Pseudomonadati</taxon>
        <taxon>Pseudomonadota</taxon>
        <taxon>Alphaproteobacteria</taxon>
        <taxon>Sphingomonadales</taxon>
        <taxon>Sphingomonadaceae</taxon>
        <taxon>Sphingobium</taxon>
    </lineage>
</organism>
<dbReference type="RefSeq" id="WP_026149751.1">
    <property type="nucleotide sequence ID" value="NZ_BBQY01000001.1"/>
</dbReference>
<keyword evidence="3" id="KW-1185">Reference proteome</keyword>
<protein>
    <recommendedName>
        <fullName evidence="1">PRC-barrel domain-containing protein</fullName>
    </recommendedName>
</protein>
<sequence>MSETTMINHAANHGELIASDRVEGTAVYNRQGEKLGKISNFMVDKMSGQVRYAVLSFGGFLGIGNDHYPLPWSMLNYDTEQGGYVVDLDSKVLEQAPHYMADQRPDYDEGYGRNVYQYYGLIYPW</sequence>
<proteinExistence type="predicted"/>
<dbReference type="PANTHER" id="PTHR36505:SF1">
    <property type="entry name" value="BLR1072 PROTEIN"/>
    <property type="match status" value="1"/>
</dbReference>
<dbReference type="Gene3D" id="2.30.30.240">
    <property type="entry name" value="PRC-barrel domain"/>
    <property type="match status" value="1"/>
</dbReference>
<feature type="domain" description="PRC-barrel" evidence="1">
    <location>
        <begin position="17"/>
        <end position="91"/>
    </location>
</feature>
<comment type="caution">
    <text evidence="2">The sequence shown here is derived from an EMBL/GenBank/DDBJ whole genome shotgun (WGS) entry which is preliminary data.</text>
</comment>
<dbReference type="PANTHER" id="PTHR36505">
    <property type="entry name" value="BLR1072 PROTEIN"/>
    <property type="match status" value="1"/>
</dbReference>
<dbReference type="AlphaFoldDB" id="A0A401IZ12"/>
<evidence type="ECO:0000259" key="1">
    <source>
        <dbReference type="Pfam" id="PF05239"/>
    </source>
</evidence>
<dbReference type="InterPro" id="IPR011033">
    <property type="entry name" value="PRC_barrel-like_sf"/>
</dbReference>
<reference evidence="2 3" key="1">
    <citation type="submission" date="2014-12" db="EMBL/GenBank/DDBJ databases">
        <title>Whole genome sequencing of Sphingobium xenophagum OW59.</title>
        <authorList>
            <person name="Ohta Y."/>
            <person name="Nishi S."/>
            <person name="Hatada Y."/>
        </authorList>
    </citation>
    <scope>NUCLEOTIDE SEQUENCE [LARGE SCALE GENOMIC DNA]</scope>
    <source>
        <strain evidence="2 3">OW59</strain>
    </source>
</reference>
<dbReference type="InterPro" id="IPR027275">
    <property type="entry name" value="PRC-brl_dom"/>
</dbReference>
<gene>
    <name evidence="2" type="ORF">MBESOW_P0863</name>
</gene>